<protein>
    <recommendedName>
        <fullName evidence="3">Transposase</fullName>
    </recommendedName>
</protein>
<organism evidence="1 2">
    <name type="scientific">Streptomyces thermocarboxydovorans</name>
    <dbReference type="NCBI Taxonomy" id="59298"/>
    <lineage>
        <taxon>Bacteria</taxon>
        <taxon>Bacillati</taxon>
        <taxon>Actinomycetota</taxon>
        <taxon>Actinomycetes</taxon>
        <taxon>Kitasatosporales</taxon>
        <taxon>Streptomycetaceae</taxon>
        <taxon>Streptomyces</taxon>
    </lineage>
</organism>
<evidence type="ECO:0008006" key="3">
    <source>
        <dbReference type="Google" id="ProtNLM"/>
    </source>
</evidence>
<accession>A0ABN1H6X2</accession>
<evidence type="ECO:0000313" key="2">
    <source>
        <dbReference type="Proteomes" id="UP001500724"/>
    </source>
</evidence>
<evidence type="ECO:0000313" key="1">
    <source>
        <dbReference type="EMBL" id="GAA0630736.1"/>
    </source>
</evidence>
<keyword evidence="2" id="KW-1185">Reference proteome</keyword>
<comment type="caution">
    <text evidence="1">The sequence shown here is derived from an EMBL/GenBank/DDBJ whole genome shotgun (WGS) entry which is preliminary data.</text>
</comment>
<name>A0ABN1H6X2_9ACTN</name>
<gene>
    <name evidence="1" type="ORF">GCM10009535_02680</name>
</gene>
<proteinExistence type="predicted"/>
<reference evidence="1 2" key="1">
    <citation type="journal article" date="2019" name="Int. J. Syst. Evol. Microbiol.">
        <title>The Global Catalogue of Microorganisms (GCM) 10K type strain sequencing project: providing services to taxonomists for standard genome sequencing and annotation.</title>
        <authorList>
            <consortium name="The Broad Institute Genomics Platform"/>
            <consortium name="The Broad Institute Genome Sequencing Center for Infectious Disease"/>
            <person name="Wu L."/>
            <person name="Ma J."/>
        </authorList>
    </citation>
    <scope>NUCLEOTIDE SEQUENCE [LARGE SCALE GENOMIC DNA]</scope>
    <source>
        <strain evidence="1 2">JCM 10367</strain>
    </source>
</reference>
<dbReference type="EMBL" id="BAAAGU010000002">
    <property type="protein sequence ID" value="GAA0630736.1"/>
    <property type="molecule type" value="Genomic_DNA"/>
</dbReference>
<sequence length="42" mass="4696">MLDGQIATIRSVINPEKLGHLGPVADAWAVDREVRQARKQKQ</sequence>
<dbReference type="Proteomes" id="UP001500724">
    <property type="component" value="Unassembled WGS sequence"/>
</dbReference>